<dbReference type="Proteomes" id="UP000717585">
    <property type="component" value="Unassembled WGS sequence"/>
</dbReference>
<keyword evidence="1" id="KW-0472">Membrane</keyword>
<dbReference type="EMBL" id="JAHDYR010000053">
    <property type="protein sequence ID" value="KAG9391479.1"/>
    <property type="molecule type" value="Genomic_DNA"/>
</dbReference>
<proteinExistence type="predicted"/>
<name>A0A8J6DY39_9EUKA</name>
<feature type="transmembrane region" description="Helical" evidence="1">
    <location>
        <begin position="64"/>
        <end position="84"/>
    </location>
</feature>
<protein>
    <recommendedName>
        <fullName evidence="4">CysZ protein</fullName>
    </recommendedName>
</protein>
<keyword evidence="3" id="KW-1185">Reference proteome</keyword>
<comment type="caution">
    <text evidence="2">The sequence shown here is derived from an EMBL/GenBank/DDBJ whole genome shotgun (WGS) entry which is preliminary data.</text>
</comment>
<gene>
    <name evidence="2" type="ORF">J8273_6239</name>
</gene>
<feature type="transmembrane region" description="Helical" evidence="1">
    <location>
        <begin position="162"/>
        <end position="185"/>
    </location>
</feature>
<feature type="transmembrane region" description="Helical" evidence="1">
    <location>
        <begin position="191"/>
        <end position="212"/>
    </location>
</feature>
<keyword evidence="1" id="KW-1133">Transmembrane helix</keyword>
<accession>A0A8J6DY39</accession>
<evidence type="ECO:0000256" key="1">
    <source>
        <dbReference type="SAM" id="Phobius"/>
    </source>
</evidence>
<dbReference type="AlphaFoldDB" id="A0A8J6DY39"/>
<evidence type="ECO:0000313" key="2">
    <source>
        <dbReference type="EMBL" id="KAG9391479.1"/>
    </source>
</evidence>
<reference evidence="2" key="1">
    <citation type="submission" date="2021-05" db="EMBL/GenBank/DDBJ databases">
        <title>A free-living protist that lacks canonical eukaryotic 1 DNA replication and segregation systems.</title>
        <authorList>
            <person name="Salas-Leiva D.E."/>
            <person name="Tromer E.C."/>
            <person name="Curtis B.A."/>
            <person name="Jerlstrom-Hultqvist J."/>
            <person name="Kolisko M."/>
            <person name="Yi Z."/>
            <person name="Salas-Leiva J.S."/>
            <person name="Gallot-Lavallee L."/>
            <person name="Kops G.J.P.L."/>
            <person name="Archibald J.M."/>
            <person name="Simpson A.G.B."/>
            <person name="Roger A.J."/>
        </authorList>
    </citation>
    <scope>NUCLEOTIDE SEQUENCE</scope>
    <source>
        <strain evidence="2">BICM</strain>
    </source>
</reference>
<organism evidence="2 3">
    <name type="scientific">Carpediemonas membranifera</name>
    <dbReference type="NCBI Taxonomy" id="201153"/>
    <lineage>
        <taxon>Eukaryota</taxon>
        <taxon>Metamonada</taxon>
        <taxon>Carpediemonas-like organisms</taxon>
        <taxon>Carpediemonas</taxon>
    </lineage>
</organism>
<evidence type="ECO:0008006" key="4">
    <source>
        <dbReference type="Google" id="ProtNLM"/>
    </source>
</evidence>
<keyword evidence="1" id="KW-0812">Transmembrane</keyword>
<evidence type="ECO:0000313" key="3">
    <source>
        <dbReference type="Proteomes" id="UP000717585"/>
    </source>
</evidence>
<sequence length="268" mass="29346">MNTAYATTDGDTGIPFRLETDRKITEADITTFQLSIEDITDCGKALIAPSPGIVTYLAAYGAQYGVIAGFVALAVVGLLLNAAVDWFLNAISFPSLLLLWRIILVLVFLVATIALGAVFMILNGTAHLSLIRCLRGERVPLGKDWFLPPTEFIPHFLYYQTAVFVVAILPFIIIFPLIWVIPILLCFINGSFMYLMAGQPTLGLFAVVKLSVMGGLRNWQMMLIVCGINLAGFFISQFIPVVYIVVVPFTSLVGLVYASKMFGGYLSQ</sequence>
<feature type="transmembrane region" description="Helical" evidence="1">
    <location>
        <begin position="96"/>
        <end position="122"/>
    </location>
</feature>